<dbReference type="PANTHER" id="PTHR13793:SF107">
    <property type="entry name" value="BROMODOMAIN-CONTAINING PROTEIN HOMOLOG"/>
    <property type="match status" value="1"/>
</dbReference>
<keyword evidence="3" id="KW-0862">Zinc</keyword>
<dbReference type="InterPro" id="IPR034732">
    <property type="entry name" value="EPHD"/>
</dbReference>
<gene>
    <name evidence="6" type="ORF">cyc_05106</name>
</gene>
<sequence length="1628" mass="172408">MILPKRPSSASLQQPSQLGASASSRSISEVCRLCLKAGGGAMRIGEERLWVHSCCVLYAVGGPFFKQQLHLDSPTAIASSVSLAAAMQWGEFLPRLPLQSLAAARQRLQEQQCHQAAATRHQAQRALRVAGKGPDSTPNAADLLLPAAEDLDALQELLELHAQVLKERQEKRKGMKQGGVEGRDVENAAHKLPITALIDFGSVAAWCCFEPVEGRYSEAPQAAQLLDELCSKGRNALPSASGSNGNGSFVLDDVAIKAYLQKVVAPALAEHQGGLASPAAFGTGAAGASASAATAAATPALPQGGGVVVEEGATETAQKGQMEQNMEEWRKAMEPLRSSAPSTKARPANQQQQMMKHRLAGNSSHTSGGVNGGVASLVEVAGHRWYWGACGENREAGDFVGSQCMQFLQVGRVLARDLHRFKSSLLRCLLEENQSTLRLSERADVLSSLLQRYGEMQRLRAQAAATAVACARRMKRRQLSRPWLVGEISSLNPLYSCVRCLLCCHKHCYGVGRMGEAVEAEDWLCRRCEFEKRTLGTQWMAVFKPMDPKCQVTTLTSAPSKTFTPQPLDSHPPAVLQATILVAICCRGGGALKPTATGAWAHVLCCVFLMPEVVCLDLQRLEPWSLEGVQSWRRFAVCSLCGVAGGACLRCSQVGCTVAFHPMCAWLGGLYCSAETIPGLFLVVRGTLDHCFPRLRLNAFCFKHTPEAPSIRRSGALQAVMRSRRYCTRDHCPELHALSERKGAFFLKPTPVTPAAAAPPAAATRRSVAAAAAAAASAHSMGGGTPAAETAPGAAASGGPWPNSVTTTGSSGCITPNAAGEGLATAAGAAAGGRAGETSAAAATTNGDVFATERPMLEELDFYQDHCCAVCLLPKVTASTNNPFFYCSRCGISVHRMCYGIPRECLPSILRPELQPQEQLEAEDCCSNGGEPYVPVPFLCEPCRYASNRDEVYCQLCPRRGGALKLALPSSCGFTVETVVGASADKIAAAVAAAVSSRRVDGGNTAAPLQFVHMVCALWTPGVEAAETESLSPIVGVDAALQRELQQNPCNSAGLQLQEAAGSEGTGESAGTFVCAICGLSFGLMLSCCARECTTTFHALCAQLRGCFMEMAETTGPSFQATAFCLKHSHTRNQISPSVRLLLRLRSFLELVGGEDDFGVPEGLFVDDAADDEAVKSNYMSLFFSGPVPPSDFTASSSVGSRENPAEQPSEGAELLPLLRISQATMASDGRQPSHCPQVCSCWRSAPTAGGGSAAGGAEADPDGSALAACNVEIRSYFVSAAVLMALQQLRLFFVRQQRQHEQQQRGLDRAAGGVSSTERESDASHRMKASAAVPQTAWPLDDDSSYVTELSGLQPLLSPLQRGAANEALLYSLHAEAKNCRYSCWCSFVAALVQQTPRDSQGIAAQDGINSMSAAAGPTANGANSLLHQEEAPSTAAVLQRMLHSSSAGWTGVAAVERVTPPLEWRGTLRTGVAAIGRRVALYSPYMGVWYGGVIVFCDNPSGSSSGSDSSSSRGFRAGRCLIAYDDGDCAWAYLEGLADVLLFSMSTENHQLWMEALKRRRQRKIQQAVAAHLREKQQTGKTAAPFAAAGASLLLPLQLGRYGAACAAIGPCEPFALPVVAAAISG</sequence>
<dbReference type="VEuPathDB" id="ToxoDB:cyc_05106"/>
<dbReference type="PANTHER" id="PTHR13793">
    <property type="entry name" value="PHD FINGER PROTEINS"/>
    <property type="match status" value="1"/>
</dbReference>
<dbReference type="Proteomes" id="UP000095192">
    <property type="component" value="Unassembled WGS sequence"/>
</dbReference>
<proteinExistence type="predicted"/>
<dbReference type="Pfam" id="PF13771">
    <property type="entry name" value="zf-HC5HC2H"/>
    <property type="match status" value="1"/>
</dbReference>
<dbReference type="InParanoid" id="A0A1D3CZB8"/>
<dbReference type="VEuPathDB" id="ToxoDB:LOC34621520"/>
<dbReference type="Pfam" id="PF13832">
    <property type="entry name" value="zf-HC5HC2H_2"/>
    <property type="match status" value="1"/>
</dbReference>
<evidence type="ECO:0000256" key="4">
    <source>
        <dbReference type="SAM" id="MobiDB-lite"/>
    </source>
</evidence>
<keyword evidence="2" id="KW-0863">Zinc-finger</keyword>
<feature type="region of interest" description="Disordered" evidence="4">
    <location>
        <begin position="780"/>
        <end position="812"/>
    </location>
</feature>
<evidence type="ECO:0000313" key="6">
    <source>
        <dbReference type="EMBL" id="OEH76519.1"/>
    </source>
</evidence>
<feature type="compositionally biased region" description="Polar residues" evidence="4">
    <location>
        <begin position="803"/>
        <end position="812"/>
    </location>
</feature>
<keyword evidence="7" id="KW-1185">Reference proteome</keyword>
<dbReference type="Gene3D" id="3.30.40.10">
    <property type="entry name" value="Zinc/RING finger domain, C3HC4 (zinc finger)"/>
    <property type="match status" value="2"/>
</dbReference>
<evidence type="ECO:0000256" key="3">
    <source>
        <dbReference type="ARBA" id="ARBA00022833"/>
    </source>
</evidence>
<name>A0A1D3CZB8_9EIME</name>
<feature type="region of interest" description="Disordered" evidence="4">
    <location>
        <begin position="1194"/>
        <end position="1213"/>
    </location>
</feature>
<dbReference type="InterPro" id="IPR050701">
    <property type="entry name" value="Histone_Mod_Regulator"/>
</dbReference>
<keyword evidence="1" id="KW-0479">Metal-binding</keyword>
<dbReference type="SMART" id="SM00249">
    <property type="entry name" value="PHD"/>
    <property type="match status" value="3"/>
</dbReference>
<dbReference type="InterPro" id="IPR001965">
    <property type="entry name" value="Znf_PHD"/>
</dbReference>
<dbReference type="CDD" id="cd15571">
    <property type="entry name" value="ePHD"/>
    <property type="match status" value="2"/>
</dbReference>
<dbReference type="PROSITE" id="PS51805">
    <property type="entry name" value="EPHD"/>
    <property type="match status" value="1"/>
</dbReference>
<organism evidence="6 7">
    <name type="scientific">Cyclospora cayetanensis</name>
    <dbReference type="NCBI Taxonomy" id="88456"/>
    <lineage>
        <taxon>Eukaryota</taxon>
        <taxon>Sar</taxon>
        <taxon>Alveolata</taxon>
        <taxon>Apicomplexa</taxon>
        <taxon>Conoidasida</taxon>
        <taxon>Coccidia</taxon>
        <taxon>Eucoccidiorida</taxon>
        <taxon>Eimeriorina</taxon>
        <taxon>Eimeriidae</taxon>
        <taxon>Cyclospora</taxon>
    </lineage>
</organism>
<evidence type="ECO:0000313" key="7">
    <source>
        <dbReference type="Proteomes" id="UP000095192"/>
    </source>
</evidence>
<dbReference type="GO" id="GO:0008270">
    <property type="term" value="F:zinc ion binding"/>
    <property type="evidence" value="ECO:0007669"/>
    <property type="project" value="UniProtKB-KW"/>
</dbReference>
<protein>
    <submittedName>
        <fullName evidence="6">Phd finger protein br140 lin-related protein</fullName>
    </submittedName>
</protein>
<accession>A0A1D3CZB8</accession>
<dbReference type="InterPro" id="IPR013083">
    <property type="entry name" value="Znf_RING/FYVE/PHD"/>
</dbReference>
<dbReference type="EMBL" id="JROU02001430">
    <property type="protein sequence ID" value="OEH76519.1"/>
    <property type="molecule type" value="Genomic_DNA"/>
</dbReference>
<evidence type="ECO:0000256" key="2">
    <source>
        <dbReference type="ARBA" id="ARBA00022771"/>
    </source>
</evidence>
<feature type="compositionally biased region" description="Low complexity" evidence="4">
    <location>
        <begin position="786"/>
        <end position="800"/>
    </location>
</feature>
<feature type="domain" description="PHD-type" evidence="5">
    <location>
        <begin position="951"/>
        <end position="1129"/>
    </location>
</feature>
<evidence type="ECO:0000259" key="5">
    <source>
        <dbReference type="PROSITE" id="PS51805"/>
    </source>
</evidence>
<evidence type="ECO:0000256" key="1">
    <source>
        <dbReference type="ARBA" id="ARBA00022723"/>
    </source>
</evidence>
<dbReference type="GO" id="GO:0006357">
    <property type="term" value="P:regulation of transcription by RNA polymerase II"/>
    <property type="evidence" value="ECO:0007669"/>
    <property type="project" value="TreeGrafter"/>
</dbReference>
<reference evidence="6 7" key="1">
    <citation type="journal article" date="2016" name="BMC Genomics">
        <title>Comparative genomics reveals Cyclospora cayetanensis possesses coccidia-like metabolism and invasion components but unique surface antigens.</title>
        <authorList>
            <person name="Liu S."/>
            <person name="Wang L."/>
            <person name="Zheng H."/>
            <person name="Xu Z."/>
            <person name="Roellig D.M."/>
            <person name="Li N."/>
            <person name="Frace M.A."/>
            <person name="Tang K."/>
            <person name="Arrowood M.J."/>
            <person name="Moss D.M."/>
            <person name="Zhang L."/>
            <person name="Feng Y."/>
            <person name="Xiao L."/>
        </authorList>
    </citation>
    <scope>NUCLEOTIDE SEQUENCE [LARGE SCALE GENOMIC DNA]</scope>
    <source>
        <strain evidence="6 7">CHN_HEN01</strain>
    </source>
</reference>
<feature type="region of interest" description="Disordered" evidence="4">
    <location>
        <begin position="1304"/>
        <end position="1326"/>
    </location>
</feature>
<comment type="caution">
    <text evidence="6">The sequence shown here is derived from an EMBL/GenBank/DDBJ whole genome shotgun (WGS) entry which is preliminary data.</text>
</comment>